<dbReference type="EMBL" id="MT143606">
    <property type="protein sequence ID" value="QJA98762.1"/>
    <property type="molecule type" value="Genomic_DNA"/>
</dbReference>
<organism evidence="2">
    <name type="scientific">viral metagenome</name>
    <dbReference type="NCBI Taxonomy" id="1070528"/>
    <lineage>
        <taxon>unclassified sequences</taxon>
        <taxon>metagenomes</taxon>
        <taxon>organismal metagenomes</taxon>
    </lineage>
</organism>
<accession>A0A6M3M994</accession>
<reference evidence="2" key="1">
    <citation type="submission" date="2020-03" db="EMBL/GenBank/DDBJ databases">
        <title>The deep terrestrial virosphere.</title>
        <authorList>
            <person name="Holmfeldt K."/>
            <person name="Nilsson E."/>
            <person name="Simone D."/>
            <person name="Lopez-Fernandez M."/>
            <person name="Wu X."/>
            <person name="de Brujin I."/>
            <person name="Lundin D."/>
            <person name="Andersson A."/>
            <person name="Bertilsson S."/>
            <person name="Dopson M."/>
        </authorList>
    </citation>
    <scope>NUCLEOTIDE SEQUENCE</scope>
    <source>
        <strain evidence="1">MM171A01607</strain>
        <strain evidence="2">MM171B01399</strain>
    </source>
</reference>
<dbReference type="AlphaFoldDB" id="A0A6M3M994"/>
<proteinExistence type="predicted"/>
<evidence type="ECO:0000313" key="2">
    <source>
        <dbReference type="EMBL" id="QJB02243.1"/>
    </source>
</evidence>
<dbReference type="EMBL" id="MT143769">
    <property type="protein sequence ID" value="QJB02243.1"/>
    <property type="molecule type" value="Genomic_DNA"/>
</dbReference>
<sequence length="210" mass="22537">MSVANLSVTPTRILILSDTLQYLDGQPVGFCDRKTSISTVGGYAHTLRGPVIVAEFIRQALDDVPTLHEAIGAVAGMMTAVEPELVAASVGIEATLGGWCSAEQRLKAVRVRRMQGMKQPEITVLPVGVHMLPTGKGLDDLLPGEADEALMVRLALAQWKVMHHFSLPMCIGGLMHLTEVTATGARQWKAGEYPDYATMRAQLHPQAAAA</sequence>
<evidence type="ECO:0000313" key="1">
    <source>
        <dbReference type="EMBL" id="QJA98762.1"/>
    </source>
</evidence>
<name>A0A6M3M994_9ZZZZ</name>
<protein>
    <submittedName>
        <fullName evidence="2">Uncharacterized protein</fullName>
    </submittedName>
</protein>
<gene>
    <name evidence="1" type="ORF">MM171A01607_0009</name>
    <name evidence="2" type="ORF">MM171B01399_0004</name>
</gene>